<dbReference type="Pfam" id="PF13927">
    <property type="entry name" value="Ig_3"/>
    <property type="match status" value="1"/>
</dbReference>
<dbReference type="SMART" id="SM00409">
    <property type="entry name" value="IG"/>
    <property type="match status" value="1"/>
</dbReference>
<dbReference type="EnsemblMetazoa" id="XM_050649183.1">
    <property type="protein sequence ID" value="XP_050505140.1"/>
    <property type="gene ID" value="LOC114338195"/>
</dbReference>
<keyword evidence="3" id="KW-1185">Reference proteome</keyword>
<dbReference type="RefSeq" id="XP_050505140.1">
    <property type="nucleotide sequence ID" value="XM_050649183.1"/>
</dbReference>
<dbReference type="InterPro" id="IPR036179">
    <property type="entry name" value="Ig-like_dom_sf"/>
</dbReference>
<dbReference type="InterPro" id="IPR037448">
    <property type="entry name" value="Zig-8"/>
</dbReference>
<dbReference type="PANTHER" id="PTHR23279">
    <property type="entry name" value="DEFECTIVE PROBOSCIS EXTENSION RESPONSE DPR -RELATED"/>
    <property type="match status" value="1"/>
</dbReference>
<dbReference type="PROSITE" id="PS50835">
    <property type="entry name" value="IG_LIKE"/>
    <property type="match status" value="1"/>
</dbReference>
<dbReference type="InterPro" id="IPR013783">
    <property type="entry name" value="Ig-like_fold"/>
</dbReference>
<sequence length="157" mass="16985">MSLPFRLNVVEAKARILGPSDLHVKAGSSITLTCLISQGPHDLGTVFWYKGENILETASVRTHISDIVDYTSRVTIENQWSEGLSSKLHISNAHISDSGNYSCVPTIAGSTSVNVHVINGEHPAAMQHGNKNTASLSLSIQGTIVYSLFVIVMKQVR</sequence>
<accession>A0ABM5K4M6</accession>
<dbReference type="SUPFAM" id="SSF48726">
    <property type="entry name" value="Immunoglobulin"/>
    <property type="match status" value="1"/>
</dbReference>
<dbReference type="InterPro" id="IPR007110">
    <property type="entry name" value="Ig-like_dom"/>
</dbReference>
<dbReference type="Gene3D" id="2.60.40.10">
    <property type="entry name" value="Immunoglobulins"/>
    <property type="match status" value="1"/>
</dbReference>
<protein>
    <recommendedName>
        <fullName evidence="1">Ig-like domain-containing protein</fullName>
    </recommendedName>
</protein>
<dbReference type="GeneID" id="114338195"/>
<organism evidence="2 3">
    <name type="scientific">Diabrotica virgifera virgifera</name>
    <name type="common">western corn rootworm</name>
    <dbReference type="NCBI Taxonomy" id="50390"/>
    <lineage>
        <taxon>Eukaryota</taxon>
        <taxon>Metazoa</taxon>
        <taxon>Ecdysozoa</taxon>
        <taxon>Arthropoda</taxon>
        <taxon>Hexapoda</taxon>
        <taxon>Insecta</taxon>
        <taxon>Pterygota</taxon>
        <taxon>Neoptera</taxon>
        <taxon>Endopterygota</taxon>
        <taxon>Coleoptera</taxon>
        <taxon>Polyphaga</taxon>
        <taxon>Cucujiformia</taxon>
        <taxon>Chrysomeloidea</taxon>
        <taxon>Chrysomelidae</taxon>
        <taxon>Galerucinae</taxon>
        <taxon>Diabroticina</taxon>
        <taxon>Diabroticites</taxon>
        <taxon>Diabrotica</taxon>
    </lineage>
</organism>
<dbReference type="InterPro" id="IPR003599">
    <property type="entry name" value="Ig_sub"/>
</dbReference>
<dbReference type="Proteomes" id="UP001652700">
    <property type="component" value="Unplaced"/>
</dbReference>
<feature type="domain" description="Ig-like" evidence="1">
    <location>
        <begin position="4"/>
        <end position="114"/>
    </location>
</feature>
<dbReference type="PANTHER" id="PTHR23279:SF4">
    <property type="entry name" value="DEFECTIVE PROBOSCIS EXTENSION RESPONSE 2, ISOFORM F-RELATED"/>
    <property type="match status" value="1"/>
</dbReference>
<reference evidence="2" key="1">
    <citation type="submission" date="2025-05" db="UniProtKB">
        <authorList>
            <consortium name="EnsemblMetazoa"/>
        </authorList>
    </citation>
    <scope>IDENTIFICATION</scope>
</reference>
<evidence type="ECO:0000313" key="2">
    <source>
        <dbReference type="EnsemblMetazoa" id="XP_050505140.1"/>
    </source>
</evidence>
<proteinExistence type="predicted"/>
<evidence type="ECO:0000313" key="3">
    <source>
        <dbReference type="Proteomes" id="UP001652700"/>
    </source>
</evidence>
<evidence type="ECO:0000259" key="1">
    <source>
        <dbReference type="PROSITE" id="PS50835"/>
    </source>
</evidence>
<name>A0ABM5K4M6_DIAVI</name>